<gene>
    <name evidence="1" type="ORF">GUA46_03965</name>
</gene>
<reference evidence="1 2" key="1">
    <citation type="submission" date="2020-01" db="EMBL/GenBank/DDBJ databases">
        <title>Draft Genome Analysis of Muricauda sp. HICW Isolated from coastal seawater of PR China.</title>
        <authorList>
            <person name="Chen M.-X."/>
        </authorList>
    </citation>
    <scope>NUCLEOTIDE SEQUENCE [LARGE SCALE GENOMIC DNA]</scope>
    <source>
        <strain evidence="1 2">HICW</strain>
    </source>
</reference>
<sequence length="251" mass="29697">MKSIIFVLFLSIAVHCYSQNYTKKYNRYLERYEFYNSQGTLVGYQTYNPYLQQWEYTDIAKSTNSTYTYQNTQDTDLIDRVLSSKQSRYDQNVEKIRDKIKYLHNLLMGINDLQTRKRAVNRFSKVVSDFNGRNLKYDYSNNQTANQVMNYFISEYNNILSDSKKSPTYKRNPTSNRILYTTKFDNPKYKVPLYDLYGGYSIIYSCPKNSTVQVMDTIDGKYFKVIVDGKMGRVHRNSLKLGKIGNYYIID</sequence>
<evidence type="ECO:0000313" key="1">
    <source>
        <dbReference type="EMBL" id="NVN17488.1"/>
    </source>
</evidence>
<dbReference type="AlphaFoldDB" id="A0A850NGE6"/>
<proteinExistence type="predicted"/>
<dbReference type="RefSeq" id="WP_176619383.1">
    <property type="nucleotide sequence ID" value="NZ_WYET01000001.1"/>
</dbReference>
<accession>A0A850NGE6</accession>
<organism evidence="1 2">
    <name type="scientific">Flagellimonas chongwuensis</name>
    <dbReference type="NCBI Taxonomy" id="2697365"/>
    <lineage>
        <taxon>Bacteria</taxon>
        <taxon>Pseudomonadati</taxon>
        <taxon>Bacteroidota</taxon>
        <taxon>Flavobacteriia</taxon>
        <taxon>Flavobacteriales</taxon>
        <taxon>Flavobacteriaceae</taxon>
        <taxon>Flagellimonas</taxon>
    </lineage>
</organism>
<dbReference type="Proteomes" id="UP000558089">
    <property type="component" value="Unassembled WGS sequence"/>
</dbReference>
<protein>
    <submittedName>
        <fullName evidence="1">Uncharacterized protein</fullName>
    </submittedName>
</protein>
<dbReference type="EMBL" id="WYET01000001">
    <property type="protein sequence ID" value="NVN17488.1"/>
    <property type="molecule type" value="Genomic_DNA"/>
</dbReference>
<name>A0A850NGE6_9FLAO</name>
<evidence type="ECO:0000313" key="2">
    <source>
        <dbReference type="Proteomes" id="UP000558089"/>
    </source>
</evidence>
<keyword evidence="2" id="KW-1185">Reference proteome</keyword>
<comment type="caution">
    <text evidence="1">The sequence shown here is derived from an EMBL/GenBank/DDBJ whole genome shotgun (WGS) entry which is preliminary data.</text>
</comment>